<evidence type="ECO:0000256" key="1">
    <source>
        <dbReference type="SAM" id="MobiDB-lite"/>
    </source>
</evidence>
<feature type="region of interest" description="Disordered" evidence="1">
    <location>
        <begin position="1"/>
        <end position="31"/>
    </location>
</feature>
<evidence type="ECO:0000313" key="3">
    <source>
        <dbReference type="Proteomes" id="UP000276133"/>
    </source>
</evidence>
<dbReference type="EMBL" id="REGN01005287">
    <property type="protein sequence ID" value="RNA13938.1"/>
    <property type="molecule type" value="Genomic_DNA"/>
</dbReference>
<gene>
    <name evidence="2" type="ORF">BpHYR1_052365</name>
</gene>
<dbReference type="OrthoDB" id="10259024at2759"/>
<reference evidence="2 3" key="1">
    <citation type="journal article" date="2018" name="Sci. Rep.">
        <title>Genomic signatures of local adaptation to the degree of environmental predictability in rotifers.</title>
        <authorList>
            <person name="Franch-Gras L."/>
            <person name="Hahn C."/>
            <person name="Garcia-Roger E.M."/>
            <person name="Carmona M.J."/>
            <person name="Serra M."/>
            <person name="Gomez A."/>
        </authorList>
    </citation>
    <scope>NUCLEOTIDE SEQUENCE [LARGE SCALE GENOMIC DNA]</scope>
    <source>
        <strain evidence="2">HYR1</strain>
    </source>
</reference>
<keyword evidence="3" id="KW-1185">Reference proteome</keyword>
<accession>A0A3M7QSI7</accession>
<sequence length="31" mass="3519">MKLAEKISQLDNDVENPSSIPNDTNNFELIE</sequence>
<feature type="compositionally biased region" description="Polar residues" evidence="1">
    <location>
        <begin position="9"/>
        <end position="31"/>
    </location>
</feature>
<organism evidence="2 3">
    <name type="scientific">Brachionus plicatilis</name>
    <name type="common">Marine rotifer</name>
    <name type="synonym">Brachionus muelleri</name>
    <dbReference type="NCBI Taxonomy" id="10195"/>
    <lineage>
        <taxon>Eukaryota</taxon>
        <taxon>Metazoa</taxon>
        <taxon>Spiralia</taxon>
        <taxon>Gnathifera</taxon>
        <taxon>Rotifera</taxon>
        <taxon>Eurotatoria</taxon>
        <taxon>Monogononta</taxon>
        <taxon>Pseudotrocha</taxon>
        <taxon>Ploima</taxon>
        <taxon>Brachionidae</taxon>
        <taxon>Brachionus</taxon>
    </lineage>
</organism>
<dbReference type="Proteomes" id="UP000276133">
    <property type="component" value="Unassembled WGS sequence"/>
</dbReference>
<comment type="caution">
    <text evidence="2">The sequence shown here is derived from an EMBL/GenBank/DDBJ whole genome shotgun (WGS) entry which is preliminary data.</text>
</comment>
<protein>
    <submittedName>
        <fullName evidence="2">Uncharacterized protein</fullName>
    </submittedName>
</protein>
<name>A0A3M7QSI7_BRAPC</name>
<evidence type="ECO:0000313" key="2">
    <source>
        <dbReference type="EMBL" id="RNA13938.1"/>
    </source>
</evidence>
<proteinExistence type="predicted"/>
<dbReference type="AlphaFoldDB" id="A0A3M7QSI7"/>